<dbReference type="Gene3D" id="1.20.1080.10">
    <property type="entry name" value="Glycerol uptake facilitator protein"/>
    <property type="match status" value="1"/>
</dbReference>
<name>E1ZJF8_CHLVA</name>
<reference evidence="8 9" key="1">
    <citation type="journal article" date="2010" name="Plant Cell">
        <title>The Chlorella variabilis NC64A genome reveals adaptation to photosymbiosis, coevolution with viruses, and cryptic sex.</title>
        <authorList>
            <person name="Blanc G."/>
            <person name="Duncan G."/>
            <person name="Agarkova I."/>
            <person name="Borodovsky M."/>
            <person name="Gurnon J."/>
            <person name="Kuo A."/>
            <person name="Lindquist E."/>
            <person name="Lucas S."/>
            <person name="Pangilinan J."/>
            <person name="Polle J."/>
            <person name="Salamov A."/>
            <person name="Terry A."/>
            <person name="Yamada T."/>
            <person name="Dunigan D.D."/>
            <person name="Grigoriev I.V."/>
            <person name="Claverie J.M."/>
            <person name="Van Etten J.L."/>
        </authorList>
    </citation>
    <scope>NUCLEOTIDE SEQUENCE [LARGE SCALE GENOMIC DNA]</scope>
    <source>
        <strain evidence="8 9">NC64A</strain>
    </source>
</reference>
<dbReference type="InterPro" id="IPR000292">
    <property type="entry name" value="For/NO2_transpt"/>
</dbReference>
<keyword evidence="9" id="KW-1185">Reference proteome</keyword>
<dbReference type="GO" id="GO:0005886">
    <property type="term" value="C:plasma membrane"/>
    <property type="evidence" value="ECO:0007669"/>
    <property type="project" value="TreeGrafter"/>
</dbReference>
<feature type="transmembrane region" description="Helical" evidence="7">
    <location>
        <begin position="203"/>
        <end position="226"/>
    </location>
</feature>
<dbReference type="KEGG" id="cvr:CHLNCDRAFT_53335"/>
<evidence type="ECO:0000256" key="5">
    <source>
        <dbReference type="ARBA" id="ARBA00049660"/>
    </source>
</evidence>
<feature type="transmembrane region" description="Helical" evidence="7">
    <location>
        <begin position="78"/>
        <end position="101"/>
    </location>
</feature>
<accession>E1ZJF8</accession>
<evidence type="ECO:0000256" key="1">
    <source>
        <dbReference type="ARBA" id="ARBA00004141"/>
    </source>
</evidence>
<feature type="transmembrane region" description="Helical" evidence="7">
    <location>
        <begin position="113"/>
        <end position="139"/>
    </location>
</feature>
<keyword evidence="3 7" id="KW-1133">Transmembrane helix</keyword>
<organism evidence="9">
    <name type="scientific">Chlorella variabilis</name>
    <name type="common">Green alga</name>
    <dbReference type="NCBI Taxonomy" id="554065"/>
    <lineage>
        <taxon>Eukaryota</taxon>
        <taxon>Viridiplantae</taxon>
        <taxon>Chlorophyta</taxon>
        <taxon>core chlorophytes</taxon>
        <taxon>Trebouxiophyceae</taxon>
        <taxon>Chlorellales</taxon>
        <taxon>Chlorellaceae</taxon>
        <taxon>Chlorella clade</taxon>
        <taxon>Chlorella</taxon>
    </lineage>
</organism>
<dbReference type="Pfam" id="PF01226">
    <property type="entry name" value="Form_Nir_trans"/>
    <property type="match status" value="1"/>
</dbReference>
<dbReference type="PANTHER" id="PTHR30520:SF6">
    <property type="entry name" value="FORMATE_NITRATE FAMILY TRANSPORTER (EUROFUNG)"/>
    <property type="match status" value="1"/>
</dbReference>
<feature type="region of interest" description="Disordered" evidence="6">
    <location>
        <begin position="302"/>
        <end position="322"/>
    </location>
</feature>
<evidence type="ECO:0000256" key="3">
    <source>
        <dbReference type="ARBA" id="ARBA00022989"/>
    </source>
</evidence>
<dbReference type="RefSeq" id="XP_005845955.1">
    <property type="nucleotide sequence ID" value="XM_005845893.1"/>
</dbReference>
<dbReference type="AlphaFoldDB" id="E1ZJF8"/>
<dbReference type="PROSITE" id="PS01005">
    <property type="entry name" value="FORMATE_NITRITE_TP_1"/>
    <property type="match status" value="1"/>
</dbReference>
<dbReference type="Proteomes" id="UP000008141">
    <property type="component" value="Unassembled WGS sequence"/>
</dbReference>
<evidence type="ECO:0000256" key="4">
    <source>
        <dbReference type="ARBA" id="ARBA00023136"/>
    </source>
</evidence>
<dbReference type="OrthoDB" id="4829at2759"/>
<evidence type="ECO:0000313" key="9">
    <source>
        <dbReference type="Proteomes" id="UP000008141"/>
    </source>
</evidence>
<evidence type="ECO:0000256" key="2">
    <source>
        <dbReference type="ARBA" id="ARBA00022692"/>
    </source>
</evidence>
<proteinExistence type="inferred from homology"/>
<sequence length="322" mass="34145">MEHANGKLPSKQPQPLHGLQAALHGRNNVPDTDPLLFTPYIAAVPTPQEVNGCASPPQNYAWHTSTAAQKHGYPWPKLAVLGVLAGAYIGLGFSLCTLVGGQLSAETRHDEPGYFNLLFGIYGFPMGLTLCVVAGADLFTSNCMYATFAVAEGRYGLLGAVRCLVSSYLTNLVGSLLLVGLMVGGEVYKGRSDFVIELAHKKIASSFGATLCKGILCNWLVCLAVWQGNMARDLAGKFIGVFLPNSAFVSMGFEHCIANMYLIPLSMALGSGISVARRAEKPTQSTACGYHPRPMGHSESFAHVQDAAPGTGTGTEDSFGSR</sequence>
<evidence type="ECO:0000313" key="8">
    <source>
        <dbReference type="EMBL" id="EFN53853.1"/>
    </source>
</evidence>
<feature type="transmembrane region" description="Helical" evidence="7">
    <location>
        <begin position="160"/>
        <end position="183"/>
    </location>
</feature>
<dbReference type="InterPro" id="IPR024002">
    <property type="entry name" value="For/NO2_transpt_CS"/>
</dbReference>
<protein>
    <recommendedName>
        <fullName evidence="10">Formate/nitrite transporter</fullName>
    </recommendedName>
</protein>
<dbReference type="OMA" id="MEHANGK"/>
<evidence type="ECO:0000256" key="6">
    <source>
        <dbReference type="SAM" id="MobiDB-lite"/>
    </source>
</evidence>
<keyword evidence="2 7" id="KW-0812">Transmembrane</keyword>
<dbReference type="GeneID" id="17353321"/>
<comment type="similarity">
    <text evidence="5">Belongs to the FNT transporter (TC 1.A.16) family.</text>
</comment>
<dbReference type="eggNOG" id="ENOG502SD0H">
    <property type="taxonomic scope" value="Eukaryota"/>
</dbReference>
<gene>
    <name evidence="8" type="ORF">CHLNCDRAFT_53335</name>
</gene>
<dbReference type="PANTHER" id="PTHR30520">
    <property type="entry name" value="FORMATE TRANSPORTER-RELATED"/>
    <property type="match status" value="1"/>
</dbReference>
<dbReference type="GO" id="GO:0015499">
    <property type="term" value="F:formate transmembrane transporter activity"/>
    <property type="evidence" value="ECO:0007669"/>
    <property type="project" value="TreeGrafter"/>
</dbReference>
<evidence type="ECO:0008006" key="10">
    <source>
        <dbReference type="Google" id="ProtNLM"/>
    </source>
</evidence>
<evidence type="ECO:0000256" key="7">
    <source>
        <dbReference type="SAM" id="Phobius"/>
    </source>
</evidence>
<dbReference type="EMBL" id="GL433849">
    <property type="protein sequence ID" value="EFN53853.1"/>
    <property type="molecule type" value="Genomic_DNA"/>
</dbReference>
<comment type="subcellular location">
    <subcellularLocation>
        <location evidence="1">Membrane</location>
        <topology evidence="1">Multi-pass membrane protein</topology>
    </subcellularLocation>
</comment>
<keyword evidence="4 7" id="KW-0472">Membrane</keyword>
<dbReference type="PROSITE" id="PS01006">
    <property type="entry name" value="FORMATE_NITRITE_TP_2"/>
    <property type="match status" value="1"/>
</dbReference>
<dbReference type="InterPro" id="IPR023271">
    <property type="entry name" value="Aquaporin-like"/>
</dbReference>
<dbReference type="InParanoid" id="E1ZJF8"/>